<gene>
    <name evidence="4" type="ORF">AAP_02850</name>
</gene>
<dbReference type="PROSITE" id="PS51450">
    <property type="entry name" value="LRR"/>
    <property type="match status" value="1"/>
</dbReference>
<keyword evidence="1" id="KW-0433">Leucine-rich repeat</keyword>
<feature type="compositionally biased region" description="Polar residues" evidence="3">
    <location>
        <begin position="1160"/>
        <end position="1169"/>
    </location>
</feature>
<dbReference type="OrthoDB" id="1394818at2759"/>
<feature type="region of interest" description="Disordered" evidence="3">
    <location>
        <begin position="342"/>
        <end position="535"/>
    </location>
</feature>
<feature type="compositionally biased region" description="Polar residues" evidence="3">
    <location>
        <begin position="820"/>
        <end position="829"/>
    </location>
</feature>
<dbReference type="Gene3D" id="3.80.10.10">
    <property type="entry name" value="Ribonuclease Inhibitor"/>
    <property type="match status" value="1"/>
</dbReference>
<sequence>MMIRRREQSRSPRPQRTVDIDDQQPSIRLRTFRRMNSNNVLNSTSTSSTTTPAATATTTATTTSTLHNNGNSNSTSTSNSNIKNNPQTTATPSPPKQPRYLTTEEIIDLCKRLVEGERVHDSDLVEDVRPKLTINMGTSHIAHVPDAVIDIIRDEVARLSLSHNSIDRIPPRISECVHLRYINIRANKFTQFPQEVIHKIKKALPCPLSSSTFPPFIAAGFDFRFLSPNCLTNSRHANFQVFSLPYLEILDLSRNRITEIPERISQLTSLRVLSIMQNMISDLPDELSGMTQLQVLKLTGNPLKPALKKILERRGEKNATPAELADREPSLTFEIKKFLKGRQQQQSMNNAVSTDNGNFSENTAAAEPPRIAKRGSRFPVVPSRQGSDNSYDGRQVSISNRPPPIPTRSHYRLASGHNTHHGANSLTVHNYDNDQNGSGERNRSKSEGRIDSNSSPEKQRRVPFPRKNTVLGTLDEMRPYRESHLRLNSGSDGAEAQESGSSSPVSFNRADGCRHTNITRGVPSTIHRRKGPGATHPIIEGSKSLLYSLLQIYPHLSSLINVLFEEDHRRSRLEIMLYNAASHLDQLDDTLHRLEFSSSPSSLSSSSADWTYGNISNAGIEALRRESETCLMTFMHIGNQLQMNTNRAVAICDPRYIRSLLLTIYGSLTELRNAHKAFEAIEDGVGYEHGASVGGQGQQQQQMLLQQQTKSEMLLHRDTVKVPGKRSEDIIVSSPIATTTIATALPVRGPFGGSGNTSQPTSRRMRSETTIQHVQQRPSTARSQSRPPPVPSLRSTTLTPTLNGRSRSTSRSQVVVNTSGPSSLLNTPRSGEPSPQVPEPLGTSPLPVNPLTGMDESEEERFFEKIFVQLSAACDTTLHAVPVIHRLFTHSLSSAEEARSPPELRALWSKMILRCRHCIEVSEKLKERLTNTRVREPAGDLRSQKEFWQLCTVFLHAFIELASDMREAKNLRLFSPDVAAILRPVQRASREAGRLIESSPWAHMAALNKSSLSSIATPVSASAGGTSTPNHSVSIPIPTPNSANVSTGGTGSSFGRSPHPAVLTAAPRQQQQQQQQQQHHGGSTSNAHSPSHTASNMTPLSKIASRPPTPLSSGFGVMLPGSRPPIPTPPQTTAHFFDRPLPPDPPTTAQQQQQQQQQQPLTTFSLMRR</sequence>
<feature type="compositionally biased region" description="Low complexity" evidence="3">
    <location>
        <begin position="1069"/>
        <end position="1078"/>
    </location>
</feature>
<dbReference type="PANTHER" id="PTHR45973:SF35">
    <property type="entry name" value="LEUCINE-RICH REPEAT-CONTAINING PROTEIN 43"/>
    <property type="match status" value="1"/>
</dbReference>
<name>A0A167ZK99_9EURO</name>
<dbReference type="Pfam" id="PF10428">
    <property type="entry name" value="SOG2"/>
    <property type="match status" value="1"/>
</dbReference>
<feature type="region of interest" description="Disordered" evidence="3">
    <location>
        <begin position="746"/>
        <end position="855"/>
    </location>
</feature>
<dbReference type="EMBL" id="AZGZ01000010">
    <property type="protein sequence ID" value="KZZ92769.1"/>
    <property type="molecule type" value="Genomic_DNA"/>
</dbReference>
<evidence type="ECO:0000313" key="4">
    <source>
        <dbReference type="EMBL" id="KZZ92769.1"/>
    </source>
</evidence>
<feature type="compositionally biased region" description="Polar residues" evidence="3">
    <location>
        <begin position="342"/>
        <end position="363"/>
    </location>
</feature>
<feature type="region of interest" description="Disordered" evidence="3">
    <location>
        <begin position="1"/>
        <end position="100"/>
    </location>
</feature>
<evidence type="ECO:0000256" key="1">
    <source>
        <dbReference type="ARBA" id="ARBA00022614"/>
    </source>
</evidence>
<reference evidence="4 5" key="1">
    <citation type="journal article" date="2016" name="Genome Biol. Evol.">
        <title>Divergent and convergent evolution of fungal pathogenicity.</title>
        <authorList>
            <person name="Shang Y."/>
            <person name="Xiao G."/>
            <person name="Zheng P."/>
            <person name="Cen K."/>
            <person name="Zhan S."/>
            <person name="Wang C."/>
        </authorList>
    </citation>
    <scope>NUCLEOTIDE SEQUENCE [LARGE SCALE GENOMIC DNA]</scope>
    <source>
        <strain evidence="4 5">ARSEF 7405</strain>
    </source>
</reference>
<feature type="region of interest" description="Disordered" evidence="3">
    <location>
        <begin position="1017"/>
        <end position="1169"/>
    </location>
</feature>
<organism evidence="4 5">
    <name type="scientific">Ascosphaera apis ARSEF 7405</name>
    <dbReference type="NCBI Taxonomy" id="392613"/>
    <lineage>
        <taxon>Eukaryota</taxon>
        <taxon>Fungi</taxon>
        <taxon>Dikarya</taxon>
        <taxon>Ascomycota</taxon>
        <taxon>Pezizomycotina</taxon>
        <taxon>Eurotiomycetes</taxon>
        <taxon>Eurotiomycetidae</taxon>
        <taxon>Onygenales</taxon>
        <taxon>Ascosphaeraceae</taxon>
        <taxon>Ascosphaera</taxon>
    </lineage>
</organism>
<dbReference type="InterPro" id="IPR001611">
    <property type="entry name" value="Leu-rich_rpt"/>
</dbReference>
<feature type="compositionally biased region" description="Polar residues" evidence="3">
    <location>
        <begin position="1079"/>
        <end position="1099"/>
    </location>
</feature>
<comment type="caution">
    <text evidence="4">The sequence shown here is derived from an EMBL/GenBank/DDBJ whole genome shotgun (WGS) entry which is preliminary data.</text>
</comment>
<proteinExistence type="predicted"/>
<keyword evidence="2" id="KW-0677">Repeat</keyword>
<feature type="compositionally biased region" description="Basic and acidic residues" evidence="3">
    <location>
        <begin position="440"/>
        <end position="450"/>
    </location>
</feature>
<evidence type="ECO:0000256" key="2">
    <source>
        <dbReference type="ARBA" id="ARBA00022737"/>
    </source>
</evidence>
<evidence type="ECO:0000313" key="5">
    <source>
        <dbReference type="Proteomes" id="UP000242877"/>
    </source>
</evidence>
<dbReference type="Proteomes" id="UP000242877">
    <property type="component" value="Unassembled WGS sequence"/>
</dbReference>
<feature type="compositionally biased region" description="Low complexity" evidence="3">
    <location>
        <begin position="1150"/>
        <end position="1159"/>
    </location>
</feature>
<dbReference type="InterPro" id="IPR050576">
    <property type="entry name" value="Cilia_flagella_integrity"/>
</dbReference>
<feature type="compositionally biased region" description="Low complexity" evidence="3">
    <location>
        <begin position="792"/>
        <end position="819"/>
    </location>
</feature>
<dbReference type="VEuPathDB" id="FungiDB:AAP_02850"/>
<evidence type="ECO:0000256" key="3">
    <source>
        <dbReference type="SAM" id="MobiDB-lite"/>
    </source>
</evidence>
<dbReference type="SMART" id="SM00369">
    <property type="entry name" value="LRR_TYP"/>
    <property type="match status" value="3"/>
</dbReference>
<dbReference type="AlphaFoldDB" id="A0A167ZK99"/>
<feature type="compositionally biased region" description="Polar residues" evidence="3">
    <location>
        <begin position="421"/>
        <end position="439"/>
    </location>
</feature>
<dbReference type="Pfam" id="PF13855">
    <property type="entry name" value="LRR_8"/>
    <property type="match status" value="1"/>
</dbReference>
<feature type="compositionally biased region" description="Polar residues" evidence="3">
    <location>
        <begin position="1017"/>
        <end position="1033"/>
    </location>
</feature>
<keyword evidence="5" id="KW-1185">Reference proteome</keyword>
<feature type="compositionally biased region" description="Low complexity" evidence="3">
    <location>
        <begin position="43"/>
        <end position="85"/>
    </location>
</feature>
<dbReference type="InterPro" id="IPR003591">
    <property type="entry name" value="Leu-rich_rpt_typical-subtyp"/>
</dbReference>
<feature type="compositionally biased region" description="Basic and acidic residues" evidence="3">
    <location>
        <begin position="475"/>
        <end position="485"/>
    </location>
</feature>
<feature type="compositionally biased region" description="Polar residues" evidence="3">
    <location>
        <begin position="756"/>
        <end position="781"/>
    </location>
</feature>
<dbReference type="InterPro" id="IPR032675">
    <property type="entry name" value="LRR_dom_sf"/>
</dbReference>
<dbReference type="InterPro" id="IPR019487">
    <property type="entry name" value="RAM_signalling_pathway_SOG2"/>
</dbReference>
<dbReference type="SUPFAM" id="SSF52058">
    <property type="entry name" value="L domain-like"/>
    <property type="match status" value="1"/>
</dbReference>
<dbReference type="PANTHER" id="PTHR45973">
    <property type="entry name" value="PROTEIN PHOSPHATASE 1 REGULATORY SUBUNIT SDS22-RELATED"/>
    <property type="match status" value="1"/>
</dbReference>
<feature type="compositionally biased region" description="Basic and acidic residues" evidence="3">
    <location>
        <begin position="1"/>
        <end position="10"/>
    </location>
</feature>
<feature type="compositionally biased region" description="Polar residues" evidence="3">
    <location>
        <begin position="384"/>
        <end position="400"/>
    </location>
</feature>
<protein>
    <submittedName>
        <fullName evidence="4">RAM signaling pathway, SOG2</fullName>
    </submittedName>
</protein>
<accession>A0A167ZK99</accession>